<feature type="domain" description="Peptidase M20 dimerisation" evidence="1">
    <location>
        <begin position="187"/>
        <end position="282"/>
    </location>
</feature>
<accession>A0ABS5LCB4</accession>
<dbReference type="RefSeq" id="WP_211556935.1">
    <property type="nucleotide sequence ID" value="NZ_JAGVRK010000001.1"/>
</dbReference>
<evidence type="ECO:0000313" key="3">
    <source>
        <dbReference type="Proteomes" id="UP000682403"/>
    </source>
</evidence>
<dbReference type="Gene3D" id="3.30.70.360">
    <property type="match status" value="1"/>
</dbReference>
<name>A0ABS5LCB4_9BACI</name>
<dbReference type="InterPro" id="IPR017439">
    <property type="entry name" value="Amidohydrolase"/>
</dbReference>
<dbReference type="NCBIfam" id="TIGR01891">
    <property type="entry name" value="amidohydrolases"/>
    <property type="match status" value="1"/>
</dbReference>
<dbReference type="PIRSF" id="PIRSF005962">
    <property type="entry name" value="Pept_M20D_amidohydro"/>
    <property type="match status" value="1"/>
</dbReference>
<sequence length="404" mass="44206">MLTEIYEELDRSYEEMVEIRRHLHQHPELSFQEWKTAAFIKEYYENLGVEVKDKVGGNGLTAVIKGSKPGKTVAFRADFDALPIQDEKSVPYKSTVPGVMHACGHDGHTALLLVFAKVMLKHQEQLSGNILLIHQHAEEYAPGGAKSMVEAGCLEGADAVFGTHLWSIAPLGTIQYRTGPIMAAADRFEIVIKGKGGHGAQPHLTKDAIVIGSQVISNLQQIVSRKVDPVEAAVVSVGTFKAENAFNVIADTAKLIGTARTFKGEVRDQAELEVERAVKAACLLYDAEYTCLYDRGYPAVVNHEKETLFLKEIAGSIPGVATVEESPLQMGGEDFAYYLQERKGSFFFTGAMPADPEAAQPHHHPKFDFDEKAMLIAAKTFASLFVNYEHAGADQTTTENAAVN</sequence>
<dbReference type="EMBL" id="JAGVRK010000001">
    <property type="protein sequence ID" value="MBS2968264.1"/>
    <property type="molecule type" value="Genomic_DNA"/>
</dbReference>
<dbReference type="Gene3D" id="3.40.630.10">
    <property type="entry name" value="Zn peptidases"/>
    <property type="match status" value="1"/>
</dbReference>
<dbReference type="Proteomes" id="UP000682403">
    <property type="component" value="Unassembled WGS sequence"/>
</dbReference>
<comment type="caution">
    <text evidence="2">The sequence shown here is derived from an EMBL/GenBank/DDBJ whole genome shotgun (WGS) entry which is preliminary data.</text>
</comment>
<dbReference type="InterPro" id="IPR036264">
    <property type="entry name" value="Bact_exopeptidase_dim_dom"/>
</dbReference>
<dbReference type="Pfam" id="PF07687">
    <property type="entry name" value="M20_dimer"/>
    <property type="match status" value="1"/>
</dbReference>
<gene>
    <name evidence="2" type="ORF">J9317_05770</name>
</gene>
<dbReference type="SUPFAM" id="SSF53187">
    <property type="entry name" value="Zn-dependent exopeptidases"/>
    <property type="match status" value="1"/>
</dbReference>
<proteinExistence type="predicted"/>
<reference evidence="2 3" key="1">
    <citation type="submission" date="2021-04" db="EMBL/GenBank/DDBJ databases">
        <title>Metabacillus sp. strain KIGAM252 whole genome sequence.</title>
        <authorList>
            <person name="Seo M.-J."/>
            <person name="Cho E.-S."/>
            <person name="Hwang C.Y."/>
            <person name="Yoon D.J."/>
        </authorList>
    </citation>
    <scope>NUCLEOTIDE SEQUENCE [LARGE SCALE GENOMIC DNA]</scope>
    <source>
        <strain evidence="2 3">KIGAM252</strain>
    </source>
</reference>
<protein>
    <submittedName>
        <fullName evidence="2">Amidohydrolase</fullName>
    </submittedName>
</protein>
<dbReference type="Pfam" id="PF01546">
    <property type="entry name" value="Peptidase_M20"/>
    <property type="match status" value="1"/>
</dbReference>
<evidence type="ECO:0000313" key="2">
    <source>
        <dbReference type="EMBL" id="MBS2968264.1"/>
    </source>
</evidence>
<dbReference type="PANTHER" id="PTHR11014:SF63">
    <property type="entry name" value="METALLOPEPTIDASE, PUTATIVE (AFU_ORTHOLOGUE AFUA_6G09600)-RELATED"/>
    <property type="match status" value="1"/>
</dbReference>
<dbReference type="InterPro" id="IPR002933">
    <property type="entry name" value="Peptidase_M20"/>
</dbReference>
<keyword evidence="3" id="KW-1185">Reference proteome</keyword>
<dbReference type="PANTHER" id="PTHR11014">
    <property type="entry name" value="PEPTIDASE M20 FAMILY MEMBER"/>
    <property type="match status" value="1"/>
</dbReference>
<dbReference type="InterPro" id="IPR011650">
    <property type="entry name" value="Peptidase_M20_dimer"/>
</dbReference>
<organism evidence="2 3">
    <name type="scientific">Metabacillus flavus</name>
    <dbReference type="NCBI Taxonomy" id="2823519"/>
    <lineage>
        <taxon>Bacteria</taxon>
        <taxon>Bacillati</taxon>
        <taxon>Bacillota</taxon>
        <taxon>Bacilli</taxon>
        <taxon>Bacillales</taxon>
        <taxon>Bacillaceae</taxon>
        <taxon>Metabacillus</taxon>
    </lineage>
</organism>
<evidence type="ECO:0000259" key="1">
    <source>
        <dbReference type="Pfam" id="PF07687"/>
    </source>
</evidence>
<dbReference type="CDD" id="cd08021">
    <property type="entry name" value="M20_Acy1_YhaA-like"/>
    <property type="match status" value="1"/>
</dbReference>
<dbReference type="SUPFAM" id="SSF55031">
    <property type="entry name" value="Bacterial exopeptidase dimerisation domain"/>
    <property type="match status" value="1"/>
</dbReference>